<evidence type="ECO:0000313" key="9">
    <source>
        <dbReference type="Proteomes" id="UP000001072"/>
    </source>
</evidence>
<evidence type="ECO:0000256" key="4">
    <source>
        <dbReference type="ARBA" id="ARBA00023242"/>
    </source>
</evidence>
<evidence type="ECO:0000259" key="7">
    <source>
        <dbReference type="PROSITE" id="PS50071"/>
    </source>
</evidence>
<dbReference type="Pfam" id="PF05920">
    <property type="entry name" value="Homeobox_KN"/>
    <property type="match status" value="1"/>
</dbReference>
<evidence type="ECO:0000256" key="6">
    <source>
        <dbReference type="SAM" id="MobiDB-lite"/>
    </source>
</evidence>
<keyword evidence="9" id="KW-1185">Reference proteome</keyword>
<feature type="compositionally biased region" description="Polar residues" evidence="6">
    <location>
        <begin position="1"/>
        <end position="17"/>
    </location>
</feature>
<feature type="compositionally biased region" description="Polar residues" evidence="6">
    <location>
        <begin position="103"/>
        <end position="112"/>
    </location>
</feature>
<dbReference type="PANTHER" id="PTHR11850">
    <property type="entry name" value="HOMEOBOX PROTEIN TRANSCRIPTION FACTORS"/>
    <property type="match status" value="1"/>
</dbReference>
<protein>
    <recommendedName>
        <fullName evidence="7">Homeobox domain-containing protein</fullName>
    </recommendedName>
</protein>
<evidence type="ECO:0000256" key="2">
    <source>
        <dbReference type="ARBA" id="ARBA00023125"/>
    </source>
</evidence>
<dbReference type="GO" id="GO:0006355">
    <property type="term" value="P:regulation of DNA-templated transcription"/>
    <property type="evidence" value="ECO:0007669"/>
    <property type="project" value="InterPro"/>
</dbReference>
<dbReference type="InterPro" id="IPR009057">
    <property type="entry name" value="Homeodomain-like_sf"/>
</dbReference>
<keyword evidence="3 5" id="KW-0371">Homeobox</keyword>
<evidence type="ECO:0000256" key="1">
    <source>
        <dbReference type="ARBA" id="ARBA00005800"/>
    </source>
</evidence>
<dbReference type="AlphaFoldDB" id="F4R343"/>
<feature type="compositionally biased region" description="Polar residues" evidence="6">
    <location>
        <begin position="240"/>
        <end position="260"/>
    </location>
</feature>
<dbReference type="InParanoid" id="F4R343"/>
<dbReference type="Proteomes" id="UP000001072">
    <property type="component" value="Unassembled WGS sequence"/>
</dbReference>
<keyword evidence="4 5" id="KW-0539">Nucleus</keyword>
<dbReference type="SUPFAM" id="SSF46689">
    <property type="entry name" value="Homeodomain-like"/>
    <property type="match status" value="1"/>
</dbReference>
<gene>
    <name evidence="8" type="ORF">MELLADRAFT_86714</name>
</gene>
<feature type="region of interest" description="Disordered" evidence="6">
    <location>
        <begin position="240"/>
        <end position="343"/>
    </location>
</feature>
<dbReference type="GeneID" id="18934274"/>
<dbReference type="STRING" id="747676.F4R343"/>
<evidence type="ECO:0000256" key="3">
    <source>
        <dbReference type="ARBA" id="ARBA00023155"/>
    </source>
</evidence>
<feature type="compositionally biased region" description="Basic residues" evidence="6">
    <location>
        <begin position="314"/>
        <end position="323"/>
    </location>
</feature>
<dbReference type="HOGENOM" id="CLU_397991_0_0_1"/>
<dbReference type="CDD" id="cd00086">
    <property type="entry name" value="homeodomain"/>
    <property type="match status" value="1"/>
</dbReference>
<feature type="compositionally biased region" description="Polar residues" evidence="6">
    <location>
        <begin position="195"/>
        <end position="214"/>
    </location>
</feature>
<feature type="region of interest" description="Disordered" evidence="6">
    <location>
        <begin position="543"/>
        <end position="569"/>
    </location>
</feature>
<dbReference type="eggNOG" id="KOG0773">
    <property type="taxonomic scope" value="Eukaryota"/>
</dbReference>
<feature type="region of interest" description="Disordered" evidence="6">
    <location>
        <begin position="611"/>
        <end position="692"/>
    </location>
</feature>
<dbReference type="OrthoDB" id="10056939at2759"/>
<dbReference type="InterPro" id="IPR001356">
    <property type="entry name" value="HD"/>
</dbReference>
<feature type="region of interest" description="Disordered" evidence="6">
    <location>
        <begin position="156"/>
        <end position="219"/>
    </location>
</feature>
<feature type="DNA-binding region" description="Homeobox" evidence="5">
    <location>
        <begin position="430"/>
        <end position="488"/>
    </location>
</feature>
<sequence>MNSKPVGTALTSHQLSLSPPPSAGYQSAYRTQNNSSYNQYSASTCPSSRSSPDSSSAFANQNSLHPTTNSYVSNDTLPCSRGASPPDQQDADEHIPPTKRLRTTTFFSQIDSRNSDKPSHLVLTPSHFAISAQDVYRGVSGAEDTKALPPIMTREEQAQGTGHADNRLPLIRPGFNSERHHNLHSTPGSDDAHENSLSSHKPTDQNSNPTQPQSYKPRISPSFFSVEPVYLSAQLDRQFSQSPSVPTNPVSAKQSASSEHPSFVQLEHQHGSAASHPASPLVLSSHHPQPLLSAHPAGYMPSLPSPVGTTNAHHSQHALHHRASYPGSPSMTITPSSATFSPNTTTAFGRISPPTVHEPSSPAYCTSASAFPHHAAAHLMGSPYPASGTATLGNQTGVSSGNRSVSQPSLTAADASKSDGGRWATSDGQAPRRRGKLPQAVTALLRNWLMSHTSHPYPTEEEKKFLCEQTALNMNQVSNWFINARRRILVPPTGCNSTHQVRQPIRRQAQTQLARAAADAAVGMAHSLPSPSPTFPSGAFDFRGPHFANPRSPHGAISRSPTSPVTGQYATYPSSYQMSSSSAPATPQYGSSPYPSYQAYYHPTPAYAHLNASSRLPSPRSQPNTPGYPPPQIVCHAPESQEAYSRPVAVHPPEHPDTRPGSTDMPSSLKLPWQHTQSHIEDTSANACEGGN</sequence>
<comment type="similarity">
    <text evidence="1">Belongs to the TALE/M-ATYP homeobox family.</text>
</comment>
<comment type="subcellular location">
    <subcellularLocation>
        <location evidence="5">Nucleus</location>
    </subcellularLocation>
</comment>
<dbReference type="GO" id="GO:0005634">
    <property type="term" value="C:nucleus"/>
    <property type="evidence" value="ECO:0007669"/>
    <property type="project" value="UniProtKB-SubCell"/>
</dbReference>
<dbReference type="RefSeq" id="XP_007403500.1">
    <property type="nucleotide sequence ID" value="XM_007403438.1"/>
</dbReference>
<accession>F4R343</accession>
<evidence type="ECO:0000313" key="8">
    <source>
        <dbReference type="EMBL" id="EGG12562.1"/>
    </source>
</evidence>
<keyword evidence="2 5" id="KW-0238">DNA-binding</keyword>
<dbReference type="EMBL" id="GL883090">
    <property type="protein sequence ID" value="EGG12562.1"/>
    <property type="molecule type" value="Genomic_DNA"/>
</dbReference>
<feature type="compositionally biased region" description="Polar residues" evidence="6">
    <location>
        <begin position="559"/>
        <end position="569"/>
    </location>
</feature>
<feature type="compositionally biased region" description="Polar residues" evidence="6">
    <location>
        <begin position="57"/>
        <end position="77"/>
    </location>
</feature>
<proteinExistence type="inferred from homology"/>
<dbReference type="VEuPathDB" id="FungiDB:MELLADRAFT_86714"/>
<dbReference type="InterPro" id="IPR008422">
    <property type="entry name" value="KN_HD"/>
</dbReference>
<feature type="domain" description="Homeobox" evidence="7">
    <location>
        <begin position="428"/>
        <end position="487"/>
    </location>
</feature>
<dbReference type="Gene3D" id="1.10.10.60">
    <property type="entry name" value="Homeodomain-like"/>
    <property type="match status" value="1"/>
</dbReference>
<dbReference type="SMART" id="SM00389">
    <property type="entry name" value="HOX"/>
    <property type="match status" value="1"/>
</dbReference>
<feature type="region of interest" description="Disordered" evidence="6">
    <location>
        <begin position="1"/>
        <end position="119"/>
    </location>
</feature>
<dbReference type="PROSITE" id="PS50071">
    <property type="entry name" value="HOMEOBOX_2"/>
    <property type="match status" value="1"/>
</dbReference>
<dbReference type="InterPro" id="IPR050224">
    <property type="entry name" value="TALE_homeobox"/>
</dbReference>
<feature type="compositionally biased region" description="Polar residues" evidence="6">
    <location>
        <begin position="611"/>
        <end position="625"/>
    </location>
</feature>
<feature type="compositionally biased region" description="Polar residues" evidence="6">
    <location>
        <begin position="327"/>
        <end position="343"/>
    </location>
</feature>
<dbReference type="GO" id="GO:0003677">
    <property type="term" value="F:DNA binding"/>
    <property type="evidence" value="ECO:0007669"/>
    <property type="project" value="UniProtKB-UniRule"/>
</dbReference>
<dbReference type="KEGG" id="mlr:MELLADRAFT_86714"/>
<feature type="compositionally biased region" description="Low complexity" evidence="6">
    <location>
        <begin position="32"/>
        <end position="56"/>
    </location>
</feature>
<evidence type="ECO:0000256" key="5">
    <source>
        <dbReference type="PROSITE-ProRule" id="PRU00108"/>
    </source>
</evidence>
<feature type="region of interest" description="Disordered" evidence="6">
    <location>
        <begin position="391"/>
        <end position="436"/>
    </location>
</feature>
<feature type="compositionally biased region" description="Polar residues" evidence="6">
    <location>
        <begin position="391"/>
        <end position="410"/>
    </location>
</feature>
<organism evidence="9">
    <name type="scientific">Melampsora larici-populina (strain 98AG31 / pathotype 3-4-7)</name>
    <name type="common">Poplar leaf rust fungus</name>
    <dbReference type="NCBI Taxonomy" id="747676"/>
    <lineage>
        <taxon>Eukaryota</taxon>
        <taxon>Fungi</taxon>
        <taxon>Dikarya</taxon>
        <taxon>Basidiomycota</taxon>
        <taxon>Pucciniomycotina</taxon>
        <taxon>Pucciniomycetes</taxon>
        <taxon>Pucciniales</taxon>
        <taxon>Melampsoraceae</taxon>
        <taxon>Melampsora</taxon>
    </lineage>
</organism>
<reference evidence="9" key="1">
    <citation type="journal article" date="2011" name="Proc. Natl. Acad. Sci. U.S.A.">
        <title>Obligate biotrophy features unraveled by the genomic analysis of rust fungi.</title>
        <authorList>
            <person name="Duplessis S."/>
            <person name="Cuomo C.A."/>
            <person name="Lin Y.-C."/>
            <person name="Aerts A."/>
            <person name="Tisserant E."/>
            <person name="Veneault-Fourrey C."/>
            <person name="Joly D.L."/>
            <person name="Hacquard S."/>
            <person name="Amselem J."/>
            <person name="Cantarel B.L."/>
            <person name="Chiu R."/>
            <person name="Coutinho P.M."/>
            <person name="Feau N."/>
            <person name="Field M."/>
            <person name="Frey P."/>
            <person name="Gelhaye E."/>
            <person name="Goldberg J."/>
            <person name="Grabherr M.G."/>
            <person name="Kodira C.D."/>
            <person name="Kohler A."/>
            <person name="Kuees U."/>
            <person name="Lindquist E.A."/>
            <person name="Lucas S.M."/>
            <person name="Mago R."/>
            <person name="Mauceli E."/>
            <person name="Morin E."/>
            <person name="Murat C."/>
            <person name="Pangilinan J.L."/>
            <person name="Park R."/>
            <person name="Pearson M."/>
            <person name="Quesneville H."/>
            <person name="Rouhier N."/>
            <person name="Sakthikumar S."/>
            <person name="Salamov A.A."/>
            <person name="Schmutz J."/>
            <person name="Selles B."/>
            <person name="Shapiro H."/>
            <person name="Tanguay P."/>
            <person name="Tuskan G.A."/>
            <person name="Henrissat B."/>
            <person name="Van de Peer Y."/>
            <person name="Rouze P."/>
            <person name="Ellis J.G."/>
            <person name="Dodds P.N."/>
            <person name="Schein J.E."/>
            <person name="Zhong S."/>
            <person name="Hamelin R.C."/>
            <person name="Grigoriev I.V."/>
            <person name="Szabo L.J."/>
            <person name="Martin F."/>
        </authorList>
    </citation>
    <scope>NUCLEOTIDE SEQUENCE [LARGE SCALE GENOMIC DNA]</scope>
    <source>
        <strain evidence="9">98AG31 / pathotype 3-4-7</strain>
    </source>
</reference>
<name>F4R343_MELLP</name>